<proteinExistence type="inferred from homology"/>
<dbReference type="RefSeq" id="WP_015262861.1">
    <property type="nucleotide sequence ID" value="NC_019903.1"/>
</dbReference>
<dbReference type="InterPro" id="IPR013324">
    <property type="entry name" value="RNA_pol_sigma_r3/r4-like"/>
</dbReference>
<dbReference type="InterPro" id="IPR013325">
    <property type="entry name" value="RNA_pol_sigma_r2"/>
</dbReference>
<dbReference type="InterPro" id="IPR007630">
    <property type="entry name" value="RNA_pol_sigma70_r4"/>
</dbReference>
<dbReference type="GO" id="GO:0030435">
    <property type="term" value="P:sporulation resulting in formation of a cellular spore"/>
    <property type="evidence" value="ECO:0007669"/>
    <property type="project" value="UniProtKB-KW"/>
</dbReference>
<keyword evidence="6 7" id="KW-0804">Transcription</keyword>
<dbReference type="InterPro" id="IPR001387">
    <property type="entry name" value="Cro/C1-type_HTH"/>
</dbReference>
<evidence type="ECO:0000313" key="9">
    <source>
        <dbReference type="EMBL" id="AGA69890.1"/>
    </source>
</evidence>
<dbReference type="GO" id="GO:0003677">
    <property type="term" value="F:DNA binding"/>
    <property type="evidence" value="ECO:0007669"/>
    <property type="project" value="UniProtKB-KW"/>
</dbReference>
<protein>
    <recommendedName>
        <fullName evidence="7">RNA polymerase sigma factor</fullName>
    </recommendedName>
</protein>
<evidence type="ECO:0000259" key="8">
    <source>
        <dbReference type="PROSITE" id="PS50943"/>
    </source>
</evidence>
<dbReference type="Pfam" id="PF04542">
    <property type="entry name" value="Sigma70_r2"/>
    <property type="match status" value="1"/>
</dbReference>
<comment type="function">
    <text evidence="7">Sigma factors are initiation factors that promote the attachment of RNA polymerase to specific initiation sites and are then released.</text>
</comment>
<dbReference type="PANTHER" id="PTHR30376:SF3">
    <property type="entry name" value="RNA POLYMERASE SIGMA FACTOR RPOH"/>
    <property type="match status" value="1"/>
</dbReference>
<sequence length="250" mass="28331">MLTEILVVSVALTVLKGVTLLVSYINNNAFPQPLNEKDEAHYLQILRASKNPEVTAKEQIKAEYARNKLVEHNLRLVAHLVKKFDGTGEDSDDLISIGTIGLIKGIDTFDLGKGTKLATYAARCIENEILMHLRSLKKSRGEISIYDPIGVDKEGNEISLMDVLAFEGEAISDRIESEFEQRVLLDKVKNLTRRERLVLQLRYGLMNSPRRTQREIAKALGISRSYVSRIEKKAIQKLMEQMEDHDPRKS</sequence>
<keyword evidence="10" id="KW-1185">Reference proteome</keyword>
<name>L0FA27_DESDL</name>
<dbReference type="PRINTS" id="PR00046">
    <property type="entry name" value="SIGMA70FCT"/>
</dbReference>
<dbReference type="Proteomes" id="UP000010797">
    <property type="component" value="Chromosome"/>
</dbReference>
<dbReference type="PIRSF" id="PIRSF000770">
    <property type="entry name" value="RNA_pol_sigma-SigE/K"/>
    <property type="match status" value="1"/>
</dbReference>
<evidence type="ECO:0000256" key="2">
    <source>
        <dbReference type="ARBA" id="ARBA00022969"/>
    </source>
</evidence>
<evidence type="ECO:0000256" key="5">
    <source>
        <dbReference type="ARBA" id="ARBA00023125"/>
    </source>
</evidence>
<dbReference type="NCBIfam" id="NF004471">
    <property type="entry name" value="PRK05803.1"/>
    <property type="match status" value="1"/>
</dbReference>
<dbReference type="EMBL" id="CP003344">
    <property type="protein sequence ID" value="AGA69890.1"/>
    <property type="molecule type" value="Genomic_DNA"/>
</dbReference>
<evidence type="ECO:0000256" key="3">
    <source>
        <dbReference type="ARBA" id="ARBA00023015"/>
    </source>
</evidence>
<accession>L0FA27</accession>
<dbReference type="PANTHER" id="PTHR30376">
    <property type="entry name" value="SIGMA FACTOR RPOH HEAT SHOCK RELATED"/>
    <property type="match status" value="1"/>
</dbReference>
<evidence type="ECO:0000256" key="1">
    <source>
        <dbReference type="ARBA" id="ARBA00007788"/>
    </source>
</evidence>
<dbReference type="NCBIfam" id="TIGR02937">
    <property type="entry name" value="sigma70-ECF"/>
    <property type="match status" value="1"/>
</dbReference>
<dbReference type="GO" id="GO:0006352">
    <property type="term" value="P:DNA-templated transcription initiation"/>
    <property type="evidence" value="ECO:0007669"/>
    <property type="project" value="InterPro"/>
</dbReference>
<dbReference type="OrthoDB" id="9809557at2"/>
<evidence type="ECO:0000256" key="7">
    <source>
        <dbReference type="RuleBase" id="RU362124"/>
    </source>
</evidence>
<dbReference type="PROSITE" id="PS00715">
    <property type="entry name" value="SIGMA70_1"/>
    <property type="match status" value="1"/>
</dbReference>
<dbReference type="PROSITE" id="PS00716">
    <property type="entry name" value="SIGMA70_2"/>
    <property type="match status" value="1"/>
</dbReference>
<feature type="domain" description="HTH cro/C1-type" evidence="8">
    <location>
        <begin position="212"/>
        <end position="232"/>
    </location>
</feature>
<organism evidence="9 10">
    <name type="scientific">Desulfitobacterium dichloroeliminans (strain LMG P-21439 / DCA1)</name>
    <dbReference type="NCBI Taxonomy" id="871963"/>
    <lineage>
        <taxon>Bacteria</taxon>
        <taxon>Bacillati</taxon>
        <taxon>Bacillota</taxon>
        <taxon>Clostridia</taxon>
        <taxon>Eubacteriales</taxon>
        <taxon>Desulfitobacteriaceae</taxon>
        <taxon>Desulfitobacterium</taxon>
    </lineage>
</organism>
<dbReference type="Gene3D" id="1.20.120.1810">
    <property type="match status" value="1"/>
</dbReference>
<comment type="similarity">
    <text evidence="1 7">Belongs to the sigma-70 factor family.</text>
</comment>
<evidence type="ECO:0000256" key="4">
    <source>
        <dbReference type="ARBA" id="ARBA00023082"/>
    </source>
</evidence>
<keyword evidence="4 7" id="KW-0731">Sigma factor</keyword>
<gene>
    <name evidence="9" type="ordered locus">Desdi_2466</name>
</gene>
<dbReference type="InterPro" id="IPR007627">
    <property type="entry name" value="RNA_pol_sigma70_r2"/>
</dbReference>
<reference evidence="10" key="1">
    <citation type="submission" date="2012-02" db="EMBL/GenBank/DDBJ databases">
        <title>Complete sequence of Desulfitobacterium dichloroeliminans LMG P-21439.</title>
        <authorList>
            <person name="Lucas S."/>
            <person name="Han J."/>
            <person name="Lapidus A."/>
            <person name="Cheng J.-F."/>
            <person name="Goodwin L."/>
            <person name="Pitluck S."/>
            <person name="Peters L."/>
            <person name="Ovchinnikova G."/>
            <person name="Teshima H."/>
            <person name="Detter J.C."/>
            <person name="Han C."/>
            <person name="Tapia R."/>
            <person name="Land M."/>
            <person name="Hauser L."/>
            <person name="Kyrpides N."/>
            <person name="Ivanova N."/>
            <person name="Pagani I."/>
            <person name="Kruse T."/>
            <person name="de Vos W.M."/>
            <person name="Boon N."/>
            <person name="Smidt H."/>
            <person name="Woyke T."/>
        </authorList>
    </citation>
    <scope>NUCLEOTIDE SEQUENCE [LARGE SCALE GENOMIC DNA]</scope>
    <source>
        <strain evidence="10">LMG P-21439 / DCA1</strain>
    </source>
</reference>
<keyword evidence="5 7" id="KW-0238">DNA-binding</keyword>
<dbReference type="AlphaFoldDB" id="L0FA27"/>
<dbReference type="Gene3D" id="1.10.10.10">
    <property type="entry name" value="Winged helix-like DNA-binding domain superfamily/Winged helix DNA-binding domain"/>
    <property type="match status" value="1"/>
</dbReference>
<dbReference type="KEGG" id="ddl:Desdi_2466"/>
<dbReference type="PROSITE" id="PS50943">
    <property type="entry name" value="HTH_CROC1"/>
    <property type="match status" value="1"/>
</dbReference>
<dbReference type="InterPro" id="IPR036388">
    <property type="entry name" value="WH-like_DNA-bd_sf"/>
</dbReference>
<dbReference type="HOGENOM" id="CLU_014793_8_7_9"/>
<dbReference type="InterPro" id="IPR000943">
    <property type="entry name" value="RNA_pol_sigma70"/>
</dbReference>
<dbReference type="GO" id="GO:0016987">
    <property type="term" value="F:sigma factor activity"/>
    <property type="evidence" value="ECO:0007669"/>
    <property type="project" value="UniProtKB-KW"/>
</dbReference>
<evidence type="ECO:0000256" key="6">
    <source>
        <dbReference type="ARBA" id="ARBA00023163"/>
    </source>
</evidence>
<dbReference type="NCBIfam" id="TIGR02846">
    <property type="entry name" value="spore_sigmaK"/>
    <property type="match status" value="1"/>
</dbReference>
<dbReference type="CDD" id="cd06171">
    <property type="entry name" value="Sigma70_r4"/>
    <property type="match status" value="1"/>
</dbReference>
<dbReference type="Pfam" id="PF04545">
    <property type="entry name" value="Sigma70_r4"/>
    <property type="match status" value="1"/>
</dbReference>
<dbReference type="InterPro" id="IPR014284">
    <property type="entry name" value="RNA_pol_sigma-70_dom"/>
</dbReference>
<dbReference type="STRING" id="871963.Desdi_2466"/>
<dbReference type="SUPFAM" id="SSF88659">
    <property type="entry name" value="Sigma3 and sigma4 domains of RNA polymerase sigma factors"/>
    <property type="match status" value="1"/>
</dbReference>
<keyword evidence="2" id="KW-0749">Sporulation</keyword>
<evidence type="ECO:0000313" key="10">
    <source>
        <dbReference type="Proteomes" id="UP000010797"/>
    </source>
</evidence>
<dbReference type="InterPro" id="IPR050813">
    <property type="entry name" value="Sigma-70_Factor"/>
</dbReference>
<keyword evidence="3 7" id="KW-0805">Transcription regulation</keyword>
<dbReference type="InterPro" id="IPR014209">
    <property type="entry name" value="RNA_pol_sigma-K"/>
</dbReference>
<dbReference type="SUPFAM" id="SSF88946">
    <property type="entry name" value="Sigma2 domain of RNA polymerase sigma factors"/>
    <property type="match status" value="1"/>
</dbReference>
<dbReference type="eggNOG" id="COG1191">
    <property type="taxonomic scope" value="Bacteria"/>
</dbReference>